<gene>
    <name evidence="10" type="ORF">ALC56_08233</name>
</gene>
<dbReference type="Proteomes" id="UP000078541">
    <property type="component" value="Unassembled WGS sequence"/>
</dbReference>
<keyword evidence="6" id="KW-0239">DNA-directed DNA polymerase</keyword>
<dbReference type="InterPro" id="IPR012337">
    <property type="entry name" value="RNaseH-like_sf"/>
</dbReference>
<feature type="domain" description="DNA-directed DNA polymerase family B mitochondria/virus" evidence="9">
    <location>
        <begin position="360"/>
        <end position="562"/>
    </location>
</feature>
<keyword evidence="11" id="KW-1185">Reference proteome</keyword>
<keyword evidence="3" id="KW-0808">Transferase</keyword>
<name>A0A151JV77_9HYME</name>
<dbReference type="SUPFAM" id="SSF53098">
    <property type="entry name" value="Ribonuclease H-like"/>
    <property type="match status" value="1"/>
</dbReference>
<dbReference type="GO" id="GO:0003677">
    <property type="term" value="F:DNA binding"/>
    <property type="evidence" value="ECO:0007669"/>
    <property type="project" value="UniProtKB-KW"/>
</dbReference>
<organism evidence="10 11">
    <name type="scientific">Trachymyrmex septentrionalis</name>
    <dbReference type="NCBI Taxonomy" id="34720"/>
    <lineage>
        <taxon>Eukaryota</taxon>
        <taxon>Metazoa</taxon>
        <taxon>Ecdysozoa</taxon>
        <taxon>Arthropoda</taxon>
        <taxon>Hexapoda</taxon>
        <taxon>Insecta</taxon>
        <taxon>Pterygota</taxon>
        <taxon>Neoptera</taxon>
        <taxon>Endopterygota</taxon>
        <taxon>Hymenoptera</taxon>
        <taxon>Apocrita</taxon>
        <taxon>Aculeata</taxon>
        <taxon>Formicoidea</taxon>
        <taxon>Formicidae</taxon>
        <taxon>Myrmicinae</taxon>
        <taxon>Trachymyrmex</taxon>
    </lineage>
</organism>
<evidence type="ECO:0000259" key="9">
    <source>
        <dbReference type="Pfam" id="PF03175"/>
    </source>
</evidence>
<dbReference type="PANTHER" id="PTHR31511:SF12">
    <property type="entry name" value="RHO TERMINATION FACTOR N-TERMINAL DOMAIN-CONTAINING PROTEIN"/>
    <property type="match status" value="1"/>
</dbReference>
<evidence type="ECO:0000256" key="4">
    <source>
        <dbReference type="ARBA" id="ARBA00022695"/>
    </source>
</evidence>
<evidence type="ECO:0000313" key="10">
    <source>
        <dbReference type="EMBL" id="KYN37402.1"/>
    </source>
</evidence>
<evidence type="ECO:0000256" key="1">
    <source>
        <dbReference type="ARBA" id="ARBA00005755"/>
    </source>
</evidence>
<accession>A0A151JV77</accession>
<protein>
    <recommendedName>
        <fullName evidence="2">DNA-directed DNA polymerase</fullName>
        <ecNumber evidence="2">2.7.7.7</ecNumber>
    </recommendedName>
</protein>
<comment type="catalytic activity">
    <reaction evidence="8">
        <text>DNA(n) + a 2'-deoxyribonucleoside 5'-triphosphate = DNA(n+1) + diphosphate</text>
        <dbReference type="Rhea" id="RHEA:22508"/>
        <dbReference type="Rhea" id="RHEA-COMP:17339"/>
        <dbReference type="Rhea" id="RHEA-COMP:17340"/>
        <dbReference type="ChEBI" id="CHEBI:33019"/>
        <dbReference type="ChEBI" id="CHEBI:61560"/>
        <dbReference type="ChEBI" id="CHEBI:173112"/>
        <dbReference type="EC" id="2.7.7.7"/>
    </reaction>
</comment>
<dbReference type="InterPro" id="IPR044925">
    <property type="entry name" value="His-Me_finger_sf"/>
</dbReference>
<dbReference type="AlphaFoldDB" id="A0A151JV77"/>
<dbReference type="GO" id="GO:0003887">
    <property type="term" value="F:DNA-directed DNA polymerase activity"/>
    <property type="evidence" value="ECO:0007669"/>
    <property type="project" value="UniProtKB-KW"/>
</dbReference>
<comment type="similarity">
    <text evidence="1">Belongs to the DNA polymerase type-B family.</text>
</comment>
<keyword evidence="4" id="KW-0548">Nucleotidyltransferase</keyword>
<evidence type="ECO:0000313" key="11">
    <source>
        <dbReference type="Proteomes" id="UP000078541"/>
    </source>
</evidence>
<dbReference type="PANTHER" id="PTHR31511">
    <property type="entry name" value="PROTEIN CBG23764"/>
    <property type="match status" value="1"/>
</dbReference>
<dbReference type="Gene3D" id="3.30.420.10">
    <property type="entry name" value="Ribonuclease H-like superfamily/Ribonuclease H"/>
    <property type="match status" value="1"/>
</dbReference>
<dbReference type="InterPro" id="IPR004868">
    <property type="entry name" value="DNA-dir_DNA_pol_B_mt/vir"/>
</dbReference>
<reference evidence="10 11" key="1">
    <citation type="submission" date="2016-03" db="EMBL/GenBank/DDBJ databases">
        <title>Trachymyrmex septentrionalis WGS genome.</title>
        <authorList>
            <person name="Nygaard S."/>
            <person name="Hu H."/>
            <person name="Boomsma J."/>
            <person name="Zhang G."/>
        </authorList>
    </citation>
    <scope>NUCLEOTIDE SEQUENCE [LARGE SCALE GENOMIC DNA]</scope>
    <source>
        <strain evidence="10">Tsep2-gDNA-1</strain>
        <tissue evidence="10">Whole body</tissue>
    </source>
</reference>
<evidence type="ECO:0000256" key="2">
    <source>
        <dbReference type="ARBA" id="ARBA00012417"/>
    </source>
</evidence>
<dbReference type="Pfam" id="PF02945">
    <property type="entry name" value="Endonuclease_7"/>
    <property type="match status" value="1"/>
</dbReference>
<evidence type="ECO:0000256" key="7">
    <source>
        <dbReference type="ARBA" id="ARBA00023125"/>
    </source>
</evidence>
<dbReference type="InterPro" id="IPR036397">
    <property type="entry name" value="RNaseH_sf"/>
</dbReference>
<evidence type="ECO:0000256" key="8">
    <source>
        <dbReference type="ARBA" id="ARBA00049244"/>
    </source>
</evidence>
<dbReference type="EMBL" id="KQ981712">
    <property type="protein sequence ID" value="KYN37402.1"/>
    <property type="molecule type" value="Genomic_DNA"/>
</dbReference>
<proteinExistence type="inferred from homology"/>
<evidence type="ECO:0000256" key="5">
    <source>
        <dbReference type="ARBA" id="ARBA00022705"/>
    </source>
</evidence>
<keyword evidence="5" id="KW-0235">DNA replication</keyword>
<dbReference type="GO" id="GO:0000166">
    <property type="term" value="F:nucleotide binding"/>
    <property type="evidence" value="ECO:0007669"/>
    <property type="project" value="InterPro"/>
</dbReference>
<evidence type="ECO:0000256" key="3">
    <source>
        <dbReference type="ARBA" id="ARBA00022679"/>
    </source>
</evidence>
<dbReference type="STRING" id="34720.A0A151JV77"/>
<sequence length="576" mass="67363">MENHERVERELLEQCRQVATLAECFAWLQRCDECIERLEELCRAKRSLVWREIDAAFESRISTGAVVNVDYIEPRRFLEDAREIVLVCERVRDAVERHSSAKVNTAFNGEFATKDKRANKSIISKNSEIYRYTDLRECDKKDKHDGVGHFAWIKNLSRLVSSQLSKKEHKKYFCDRTNEKLQSHTMDCQKINDCAIRLPSEDEKWLEFGNHCNKERVPFVVYADLECVLRKTEPEREDASSYAYQWHEVFSISYYVRCSYDDALSSYQFRRDKDCIAWFARQLNDLAHRVKNIVSANVPMETLSKEQWEAYRSATRCHICEKPFASDDTRVRDHCHLTGRYRGPAHSSCNLNYKNSLYIPIVFHNLSGYDAHFIIKEIATAYEGRVDVLPITKEKYISFTKHVDSTKDKTENNSQRNCVKLRFIDSFKFLSTSLDKLASYLDKDKLKIIRSKFSTLSDDEFELLTRKGVFPYEYVDCAEKLQDTRLPPRESFYSSLTGDTVSESDYTHAANVWQRFSIQTFGEYSDLYLKIDVLLLADIFENFRESCVASYGLDPAHCYTFPGFTWDANICSNIRV</sequence>
<dbReference type="GO" id="GO:0006260">
    <property type="term" value="P:DNA replication"/>
    <property type="evidence" value="ECO:0007669"/>
    <property type="project" value="UniProtKB-KW"/>
</dbReference>
<keyword evidence="7" id="KW-0238">DNA-binding</keyword>
<dbReference type="SUPFAM" id="SSF54060">
    <property type="entry name" value="His-Me finger endonucleases"/>
    <property type="match status" value="1"/>
</dbReference>
<dbReference type="EC" id="2.7.7.7" evidence="2"/>
<evidence type="ECO:0000256" key="6">
    <source>
        <dbReference type="ARBA" id="ARBA00022932"/>
    </source>
</evidence>
<dbReference type="InterPro" id="IPR004211">
    <property type="entry name" value="Endonuclease_7"/>
</dbReference>
<dbReference type="Pfam" id="PF03175">
    <property type="entry name" value="DNA_pol_B_2"/>
    <property type="match status" value="1"/>
</dbReference>